<gene>
    <name evidence="7" type="ORF">PHYBLDRAFT_77996</name>
</gene>
<keyword evidence="5 6" id="KW-0472">Membrane</keyword>
<evidence type="ECO:0000256" key="3">
    <source>
        <dbReference type="ARBA" id="ARBA00022692"/>
    </source>
</evidence>
<evidence type="ECO:0000256" key="4">
    <source>
        <dbReference type="ARBA" id="ARBA00022989"/>
    </source>
</evidence>
<dbReference type="PANTHER" id="PTHR30028">
    <property type="entry name" value="UPF0014 INNER MEMBRANE PROTEIN YBBM-RELATED"/>
    <property type="match status" value="1"/>
</dbReference>
<comment type="subcellular location">
    <subcellularLocation>
        <location evidence="1">Membrane</location>
        <topology evidence="1">Multi-pass membrane protein</topology>
    </subcellularLocation>
</comment>
<reference evidence="8" key="1">
    <citation type="submission" date="2015-06" db="EMBL/GenBank/DDBJ databases">
        <title>Expansion of signal transduction pathways in fungi by whole-genome duplication.</title>
        <authorList>
            <consortium name="DOE Joint Genome Institute"/>
            <person name="Corrochano L.M."/>
            <person name="Kuo A."/>
            <person name="Marcet-Houben M."/>
            <person name="Polaino S."/>
            <person name="Salamov A."/>
            <person name="Villalobos J.M."/>
            <person name="Alvarez M.I."/>
            <person name="Avalos J."/>
            <person name="Benito E.P."/>
            <person name="Benoit I."/>
            <person name="Burger G."/>
            <person name="Camino L.P."/>
            <person name="Canovas D."/>
            <person name="Cerda-Olmedo E."/>
            <person name="Cheng J.-F."/>
            <person name="Dominguez A."/>
            <person name="Elias M."/>
            <person name="Eslava A.P."/>
            <person name="Glaser F."/>
            <person name="Grimwood J."/>
            <person name="Gutierrez G."/>
            <person name="Heitman J."/>
            <person name="Henrissat B."/>
            <person name="Iturriaga E.A."/>
            <person name="Lang B.F."/>
            <person name="Lavin J.L."/>
            <person name="Lee S."/>
            <person name="Li W."/>
            <person name="Lindquist E."/>
            <person name="Lopez-Garcia S."/>
            <person name="Luque E.M."/>
            <person name="Marcos A.T."/>
            <person name="Martin J."/>
            <person name="McCluskey K."/>
            <person name="Medina H.R."/>
            <person name="Miralles-Duran A."/>
            <person name="Miyazaki A."/>
            <person name="Munoz-Torres E."/>
            <person name="Oguiza J.A."/>
            <person name="Ohm R."/>
            <person name="Olmedo M."/>
            <person name="Orejas M."/>
            <person name="Ortiz-Castellanos L."/>
            <person name="Pisabarro A.G."/>
            <person name="Rodriguez-Romero J."/>
            <person name="Ruiz-Herrera J."/>
            <person name="Ruiz-Vazquez R."/>
            <person name="Sanz C."/>
            <person name="Schackwitz W."/>
            <person name="Schmutz J."/>
            <person name="Shahriari M."/>
            <person name="Shelest E."/>
            <person name="Silva-Franco F."/>
            <person name="Soanes D."/>
            <person name="Syed K."/>
            <person name="Tagua V.G."/>
            <person name="Talbot N.J."/>
            <person name="Thon M."/>
            <person name="De vries R.P."/>
            <person name="Wiebenga A."/>
            <person name="Yadav J.S."/>
            <person name="Braun E.L."/>
            <person name="Baker S."/>
            <person name="Garre V."/>
            <person name="Horwitz B."/>
            <person name="Torres-Martinez S."/>
            <person name="Idnurm A."/>
            <person name="Herrera-Estrella A."/>
            <person name="Gabaldon T."/>
            <person name="Grigoriev I.V."/>
        </authorList>
    </citation>
    <scope>NUCLEOTIDE SEQUENCE [LARGE SCALE GENOMIC DNA]</scope>
    <source>
        <strain evidence="8">NRRL 1555(-)</strain>
    </source>
</reference>
<keyword evidence="3 6" id="KW-0812">Transmembrane</keyword>
<evidence type="ECO:0000256" key="1">
    <source>
        <dbReference type="ARBA" id="ARBA00004141"/>
    </source>
</evidence>
<evidence type="ECO:0000313" key="8">
    <source>
        <dbReference type="Proteomes" id="UP000077315"/>
    </source>
</evidence>
<feature type="transmembrane region" description="Helical" evidence="6">
    <location>
        <begin position="72"/>
        <end position="90"/>
    </location>
</feature>
<comment type="similarity">
    <text evidence="2">Belongs to the UPF0014 family.</text>
</comment>
<dbReference type="VEuPathDB" id="FungiDB:PHYBLDRAFT_77996"/>
<evidence type="ECO:0000256" key="6">
    <source>
        <dbReference type="SAM" id="Phobius"/>
    </source>
</evidence>
<dbReference type="Proteomes" id="UP000077315">
    <property type="component" value="Unassembled WGS sequence"/>
</dbReference>
<dbReference type="AlphaFoldDB" id="A0A167MHI7"/>
<dbReference type="EMBL" id="KV440982">
    <property type="protein sequence ID" value="OAD72864.1"/>
    <property type="molecule type" value="Genomic_DNA"/>
</dbReference>
<evidence type="ECO:0000256" key="2">
    <source>
        <dbReference type="ARBA" id="ARBA00005268"/>
    </source>
</evidence>
<protein>
    <submittedName>
        <fullName evidence="7">Uncharacterized protein</fullName>
    </submittedName>
</protein>
<organism evidence="7 8">
    <name type="scientific">Phycomyces blakesleeanus (strain ATCC 8743b / DSM 1359 / FGSC 10004 / NBRC 33097 / NRRL 1555)</name>
    <dbReference type="NCBI Taxonomy" id="763407"/>
    <lineage>
        <taxon>Eukaryota</taxon>
        <taxon>Fungi</taxon>
        <taxon>Fungi incertae sedis</taxon>
        <taxon>Mucoromycota</taxon>
        <taxon>Mucoromycotina</taxon>
        <taxon>Mucoromycetes</taxon>
        <taxon>Mucorales</taxon>
        <taxon>Phycomycetaceae</taxon>
        <taxon>Phycomyces</taxon>
    </lineage>
</organism>
<evidence type="ECO:0000313" key="7">
    <source>
        <dbReference type="EMBL" id="OAD72864.1"/>
    </source>
</evidence>
<feature type="transmembrane region" description="Helical" evidence="6">
    <location>
        <begin position="102"/>
        <end position="123"/>
    </location>
</feature>
<feature type="transmembrane region" description="Helical" evidence="6">
    <location>
        <begin position="135"/>
        <end position="154"/>
    </location>
</feature>
<evidence type="ECO:0000256" key="5">
    <source>
        <dbReference type="ARBA" id="ARBA00023136"/>
    </source>
</evidence>
<proteinExistence type="inferred from homology"/>
<keyword evidence="4 6" id="KW-1133">Transmembrane helix</keyword>
<dbReference type="GO" id="GO:0005886">
    <property type="term" value="C:plasma membrane"/>
    <property type="evidence" value="ECO:0007669"/>
    <property type="project" value="TreeGrafter"/>
</dbReference>
<feature type="transmembrane region" description="Helical" evidence="6">
    <location>
        <begin position="234"/>
        <end position="258"/>
    </location>
</feature>
<name>A0A167MHI7_PHYB8</name>
<dbReference type="InParanoid" id="A0A167MHI7"/>
<dbReference type="Pfam" id="PF03649">
    <property type="entry name" value="UPF0014"/>
    <property type="match status" value="1"/>
</dbReference>
<sequence length="322" mass="35964">MVLDNQSQHEQIELGWINVVEASSFVIFAAFISLIMGVKLEVSLIVSGIRCVAQLTMMGYVLDDVFKTDNIYVVLFLSLVLVILGTYELVFNRAKKTFDGLFLVMFFILLSSNCLVAYLGSAFAIQQDPFWKPTVFIPIVGMLLGNSMSSVAMATERCLDQVSVHAPLLETRLAYGASRFEASLPLAVETIRMAMLPTITQLSVMGMINIPGMMTGQIMAGTPMKEAVIYQQCIMFMVAASSTFGVVMAVGACMMILIDKQQALRIDKIIDTSSFIQRIKSSKVTKFRVVRFRTVTLRTCLPAALFNRRRRHEAKYEEVELR</sequence>
<keyword evidence="8" id="KW-1185">Reference proteome</keyword>
<dbReference type="PANTHER" id="PTHR30028:SF0">
    <property type="entry name" value="PROTEIN ALUMINUM SENSITIVE 3"/>
    <property type="match status" value="1"/>
</dbReference>
<feature type="transmembrane region" description="Helical" evidence="6">
    <location>
        <begin position="42"/>
        <end position="60"/>
    </location>
</feature>
<dbReference type="OrthoDB" id="432685at2759"/>
<dbReference type="RefSeq" id="XP_018290904.1">
    <property type="nucleotide sequence ID" value="XM_018443322.1"/>
</dbReference>
<accession>A0A167MHI7</accession>
<dbReference type="InterPro" id="IPR005226">
    <property type="entry name" value="UPF0014_fam"/>
</dbReference>
<feature type="transmembrane region" description="Helical" evidence="6">
    <location>
        <begin position="15"/>
        <end position="35"/>
    </location>
</feature>
<dbReference type="GeneID" id="29004227"/>
<feature type="transmembrane region" description="Helical" evidence="6">
    <location>
        <begin position="202"/>
        <end position="222"/>
    </location>
</feature>